<evidence type="ECO:0000313" key="1">
    <source>
        <dbReference type="EMBL" id="SHH63897.1"/>
    </source>
</evidence>
<dbReference type="Proteomes" id="UP000186132">
    <property type="component" value="Unassembled WGS sequence"/>
</dbReference>
<accession>A0A1M5ULW7</accession>
<organism evidence="1 2">
    <name type="scientific">Jatrophihabitans endophyticus</name>
    <dbReference type="NCBI Taxonomy" id="1206085"/>
    <lineage>
        <taxon>Bacteria</taxon>
        <taxon>Bacillati</taxon>
        <taxon>Actinomycetota</taxon>
        <taxon>Actinomycetes</taxon>
        <taxon>Jatrophihabitantales</taxon>
        <taxon>Jatrophihabitantaceae</taxon>
        <taxon>Jatrophihabitans</taxon>
    </lineage>
</organism>
<dbReference type="AlphaFoldDB" id="A0A1M5ULW7"/>
<name>A0A1M5ULW7_9ACTN</name>
<keyword evidence="2" id="KW-1185">Reference proteome</keyword>
<proteinExistence type="predicted"/>
<dbReference type="EMBL" id="FQVU01000009">
    <property type="protein sequence ID" value="SHH63897.1"/>
    <property type="molecule type" value="Genomic_DNA"/>
</dbReference>
<sequence>MRGPVVSGFETFTKTLVALGRDPQVTIQKRGTITLNAAAYAALHEPQAVELLFDRDDLVLGLRPCEPRLGHGVFVRPATRSPNGPYVVSAMAFLKYYGIDTTVARKFRAEVRWPVLCADLAGPCAVVSKLPH</sequence>
<dbReference type="STRING" id="1206085.SAMN05443575_4239"/>
<reference evidence="1 2" key="1">
    <citation type="submission" date="2016-11" db="EMBL/GenBank/DDBJ databases">
        <authorList>
            <person name="Jaros S."/>
            <person name="Januszkiewicz K."/>
            <person name="Wedrychowicz H."/>
        </authorList>
    </citation>
    <scope>NUCLEOTIDE SEQUENCE [LARGE SCALE GENOMIC DNA]</scope>
    <source>
        <strain evidence="1 2">DSM 45627</strain>
    </source>
</reference>
<evidence type="ECO:0000313" key="2">
    <source>
        <dbReference type="Proteomes" id="UP000186132"/>
    </source>
</evidence>
<gene>
    <name evidence="1" type="ORF">SAMN05443575_4239</name>
</gene>
<protein>
    <submittedName>
        <fullName evidence="1">Uncharacterized protein</fullName>
    </submittedName>
</protein>